<feature type="region of interest" description="Disordered" evidence="1">
    <location>
        <begin position="164"/>
        <end position="187"/>
    </location>
</feature>
<feature type="region of interest" description="Disordered" evidence="1">
    <location>
        <begin position="32"/>
        <end position="94"/>
    </location>
</feature>
<feature type="compositionally biased region" description="Basic and acidic residues" evidence="1">
    <location>
        <begin position="227"/>
        <end position="241"/>
    </location>
</feature>
<dbReference type="SUPFAM" id="SSF50978">
    <property type="entry name" value="WD40 repeat-like"/>
    <property type="match status" value="1"/>
</dbReference>
<protein>
    <submittedName>
        <fullName evidence="2">Uncharacterized protein</fullName>
    </submittedName>
</protein>
<dbReference type="Gene3D" id="2.130.10.10">
    <property type="entry name" value="YVTN repeat-like/Quinoprotein amine dehydrogenase"/>
    <property type="match status" value="1"/>
</dbReference>
<evidence type="ECO:0000256" key="1">
    <source>
        <dbReference type="SAM" id="MobiDB-lite"/>
    </source>
</evidence>
<dbReference type="AlphaFoldDB" id="A0A2R6NMP1"/>
<feature type="compositionally biased region" description="Low complexity" evidence="1">
    <location>
        <begin position="321"/>
        <end position="336"/>
    </location>
</feature>
<dbReference type="InterPro" id="IPR036322">
    <property type="entry name" value="WD40_repeat_dom_sf"/>
</dbReference>
<gene>
    <name evidence="2" type="ORF">PHLCEN_2v10539</name>
</gene>
<dbReference type="Pfam" id="PF00400">
    <property type="entry name" value="WD40"/>
    <property type="match status" value="1"/>
</dbReference>
<sequence length="722" mass="80121">MIRNQSNDSILRSVPSKLDELVDHGFQKKDPIIIDSDDELENTTQPKECEQTTGVQRGSSNQNLACPSSLPTIHSSRRTVVPPPLEASSSRSRASIDQVEPWNFPLRTADSARLVSISMQTSTAFELKSPYRQFQTLENVPHSEKKVVDLVSESSDMDIDDDNSCLEHDSMSPTRSPSTRARLSSVISDTEAAIRRITTSPALSYMAPPEPIASPYKRSPIAIGKRRCSDSSGHNERKRPFLDPVGHSSDDDSDSDEEATASEYPEYSPPWIDSSNDIVQRLVNGTIEEVDEIIARASSDEHRNMHLLAQSVASRLSNGVATRGSSSDASSHTGSSSRRRDSATTRNLRAQNSQEARGTQIMRQASQHQPMRAGLVQNTTNVTVNLPKSDYARGRRLLVPENTSRPMAAVYMRGDMQFVHQDGRYRLSTFSLPSEGKDEGVPTRRVVDAQLLGDDTVIVAYDCGPSQISYTRLSYTEPPQRLDLQTRGHNTVFEHRRTGKSSQNPGISALAAMPQHPVRFLSGGGDGTIQLWTMSHPHPYSASIQSLGFAHSGPIRCLAYRSSDNQVFSCFHKRIHAADIKASRASDPIRLTAAAQQIHVHPQDPSIIVLEACAEVDHLDRQIQIFDTRKGSFEDTPCIEFGYRQHRGTTTVERFSKGSTQYTLFARGFGDGTVCLWDYRNAKNVSRRFQGERTDPITHTVLRGGEVIAYGSHSITFWNTRN</sequence>
<dbReference type="OrthoDB" id="1897642at2759"/>
<proteinExistence type="predicted"/>
<feature type="compositionally biased region" description="Polar residues" evidence="1">
    <location>
        <begin position="42"/>
        <end position="74"/>
    </location>
</feature>
<dbReference type="SMART" id="SM00320">
    <property type="entry name" value="WD40"/>
    <property type="match status" value="3"/>
</dbReference>
<organism evidence="2 3">
    <name type="scientific">Hermanssonia centrifuga</name>
    <dbReference type="NCBI Taxonomy" id="98765"/>
    <lineage>
        <taxon>Eukaryota</taxon>
        <taxon>Fungi</taxon>
        <taxon>Dikarya</taxon>
        <taxon>Basidiomycota</taxon>
        <taxon>Agaricomycotina</taxon>
        <taxon>Agaricomycetes</taxon>
        <taxon>Polyporales</taxon>
        <taxon>Meruliaceae</taxon>
        <taxon>Hermanssonia</taxon>
    </lineage>
</organism>
<feature type="compositionally biased region" description="Acidic residues" evidence="1">
    <location>
        <begin position="251"/>
        <end position="260"/>
    </location>
</feature>
<name>A0A2R6NMP1_9APHY</name>
<evidence type="ECO:0000313" key="2">
    <source>
        <dbReference type="EMBL" id="PSR73620.1"/>
    </source>
</evidence>
<feature type="compositionally biased region" description="Polar residues" evidence="1">
    <location>
        <begin position="171"/>
        <end position="187"/>
    </location>
</feature>
<feature type="region of interest" description="Disordered" evidence="1">
    <location>
        <begin position="318"/>
        <end position="363"/>
    </location>
</feature>
<keyword evidence="3" id="KW-1185">Reference proteome</keyword>
<dbReference type="STRING" id="98765.A0A2R6NMP1"/>
<feature type="compositionally biased region" description="Polar residues" evidence="1">
    <location>
        <begin position="347"/>
        <end position="363"/>
    </location>
</feature>
<dbReference type="InterPro" id="IPR015943">
    <property type="entry name" value="WD40/YVTN_repeat-like_dom_sf"/>
</dbReference>
<dbReference type="EMBL" id="MLYV02001069">
    <property type="protein sequence ID" value="PSR73620.1"/>
    <property type="molecule type" value="Genomic_DNA"/>
</dbReference>
<comment type="caution">
    <text evidence="2">The sequence shown here is derived from an EMBL/GenBank/DDBJ whole genome shotgun (WGS) entry which is preliminary data.</text>
</comment>
<dbReference type="Proteomes" id="UP000186601">
    <property type="component" value="Unassembled WGS sequence"/>
</dbReference>
<dbReference type="InterPro" id="IPR001680">
    <property type="entry name" value="WD40_rpt"/>
</dbReference>
<feature type="region of interest" description="Disordered" evidence="1">
    <location>
        <begin position="204"/>
        <end position="274"/>
    </location>
</feature>
<reference evidence="2 3" key="1">
    <citation type="submission" date="2018-02" db="EMBL/GenBank/DDBJ databases">
        <title>Genome sequence of the basidiomycete white-rot fungus Phlebia centrifuga.</title>
        <authorList>
            <person name="Granchi Z."/>
            <person name="Peng M."/>
            <person name="de Vries R.P."/>
            <person name="Hilden K."/>
            <person name="Makela M.R."/>
            <person name="Grigoriev I."/>
            <person name="Riley R."/>
        </authorList>
    </citation>
    <scope>NUCLEOTIDE SEQUENCE [LARGE SCALE GENOMIC DNA]</scope>
    <source>
        <strain evidence="2 3">FBCC195</strain>
    </source>
</reference>
<accession>A0A2R6NMP1</accession>
<evidence type="ECO:0000313" key="3">
    <source>
        <dbReference type="Proteomes" id="UP000186601"/>
    </source>
</evidence>